<protein>
    <recommendedName>
        <fullName evidence="9">Chemokine interleukin-8-like domain-containing protein</fullName>
    </recommendedName>
</protein>
<keyword evidence="7" id="KW-1015">Disulfide bond</keyword>
<evidence type="ECO:0000256" key="7">
    <source>
        <dbReference type="ARBA" id="ARBA00023157"/>
    </source>
</evidence>
<dbReference type="GO" id="GO:0070098">
    <property type="term" value="P:chemokine-mediated signaling pathway"/>
    <property type="evidence" value="ECO:0007669"/>
    <property type="project" value="TreeGrafter"/>
</dbReference>
<dbReference type="InterPro" id="IPR039809">
    <property type="entry name" value="Chemokine_b/g/d"/>
</dbReference>
<comment type="subcellular location">
    <subcellularLocation>
        <location evidence="1">Secreted</location>
    </subcellularLocation>
</comment>
<feature type="signal peptide" evidence="8">
    <location>
        <begin position="1"/>
        <end position="15"/>
    </location>
</feature>
<dbReference type="PANTHER" id="PTHR12015">
    <property type="entry name" value="SMALL INDUCIBLE CYTOKINE A"/>
    <property type="match status" value="1"/>
</dbReference>
<dbReference type="OMA" id="IVNYEKQ"/>
<keyword evidence="6 8" id="KW-0732">Signal</keyword>
<reference evidence="10" key="2">
    <citation type="submission" date="2025-08" db="UniProtKB">
        <authorList>
            <consortium name="Ensembl"/>
        </authorList>
    </citation>
    <scope>IDENTIFICATION</scope>
</reference>
<evidence type="ECO:0000256" key="4">
    <source>
        <dbReference type="ARBA" id="ARBA00022514"/>
    </source>
</evidence>
<dbReference type="PRINTS" id="PR01731">
    <property type="entry name" value="LYMPHOTACTIN"/>
</dbReference>
<evidence type="ECO:0000313" key="10">
    <source>
        <dbReference type="Ensembl" id="ENSBIXP00000015743.1"/>
    </source>
</evidence>
<feature type="chain" id="PRO_5021383014" description="Chemokine interleukin-8-like domain-containing protein" evidence="8">
    <location>
        <begin position="16"/>
        <end position="97"/>
    </location>
</feature>
<evidence type="ECO:0000256" key="6">
    <source>
        <dbReference type="ARBA" id="ARBA00022729"/>
    </source>
</evidence>
<dbReference type="FunFam" id="2.40.50.40:FF:000023">
    <property type="entry name" value="Lymphotactin isoform X1"/>
    <property type="match status" value="1"/>
</dbReference>
<keyword evidence="3" id="KW-0145">Chemotaxis</keyword>
<organism evidence="10 11">
    <name type="scientific">Bos indicus x Bos taurus</name>
    <name type="common">Hybrid cattle</name>
    <dbReference type="NCBI Taxonomy" id="30522"/>
    <lineage>
        <taxon>Eukaryota</taxon>
        <taxon>Metazoa</taxon>
        <taxon>Chordata</taxon>
        <taxon>Craniata</taxon>
        <taxon>Vertebrata</taxon>
        <taxon>Euteleostomi</taxon>
        <taxon>Mammalia</taxon>
        <taxon>Eutheria</taxon>
        <taxon>Laurasiatheria</taxon>
        <taxon>Artiodactyla</taxon>
        <taxon>Ruminantia</taxon>
        <taxon>Pecora</taxon>
        <taxon>Bovidae</taxon>
        <taxon>Bovinae</taxon>
        <taxon>Bos</taxon>
    </lineage>
</organism>
<dbReference type="InterPro" id="IPR008105">
    <property type="entry name" value="Chemokine_XCL1/XCL2"/>
</dbReference>
<evidence type="ECO:0000256" key="3">
    <source>
        <dbReference type="ARBA" id="ARBA00022500"/>
    </source>
</evidence>
<dbReference type="Gene3D" id="2.40.50.40">
    <property type="match status" value="1"/>
</dbReference>
<sequence length="97" mass="10609">MKLLILTCLVICSLAAYTVEGVGSEVLEKSICVSLTTQRLPIKNIKTYTIKEGSVKAVIFITRRGFKICADPQAAWVKKAVQKIDRKNISQAKPTGA</sequence>
<keyword evidence="5" id="KW-0964">Secreted</keyword>
<dbReference type="GO" id="GO:0006954">
    <property type="term" value="P:inflammatory response"/>
    <property type="evidence" value="ECO:0007669"/>
    <property type="project" value="TreeGrafter"/>
</dbReference>
<accession>A0A4W2DAG8</accession>
<proteinExistence type="inferred from homology"/>
<reference evidence="10 11" key="1">
    <citation type="submission" date="2018-11" db="EMBL/GenBank/DDBJ databases">
        <title>Haplotype-resolved cattle genomes.</title>
        <authorList>
            <person name="Low W.Y."/>
            <person name="Tearle R."/>
            <person name="Bickhart D.M."/>
            <person name="Rosen B.D."/>
            <person name="Koren S."/>
            <person name="Rhie A."/>
            <person name="Hiendleder S."/>
            <person name="Phillippy A.M."/>
            <person name="Smith T.P.L."/>
            <person name="Williams J.L."/>
        </authorList>
    </citation>
    <scope>NUCLEOTIDE SEQUENCE [LARGE SCALE GENOMIC DNA]</scope>
</reference>
<dbReference type="Pfam" id="PF00048">
    <property type="entry name" value="IL8"/>
    <property type="match status" value="1"/>
</dbReference>
<dbReference type="SMART" id="SM00199">
    <property type="entry name" value="SCY"/>
    <property type="match status" value="1"/>
</dbReference>
<dbReference type="GO" id="GO:0061844">
    <property type="term" value="P:antimicrobial humoral immune response mediated by antimicrobial peptide"/>
    <property type="evidence" value="ECO:0007669"/>
    <property type="project" value="TreeGrafter"/>
</dbReference>
<evidence type="ECO:0000256" key="2">
    <source>
        <dbReference type="ARBA" id="ARBA00006894"/>
    </source>
</evidence>
<keyword evidence="11" id="KW-1185">Reference proteome</keyword>
<name>A0A4W2DAG8_BOBOX</name>
<dbReference type="GO" id="GO:0030335">
    <property type="term" value="P:positive regulation of cell migration"/>
    <property type="evidence" value="ECO:0007669"/>
    <property type="project" value="TreeGrafter"/>
</dbReference>
<dbReference type="SUPFAM" id="SSF54117">
    <property type="entry name" value="Interleukin 8-like chemokines"/>
    <property type="match status" value="1"/>
</dbReference>
<evidence type="ECO:0000313" key="11">
    <source>
        <dbReference type="Proteomes" id="UP000314981"/>
    </source>
</evidence>
<feature type="domain" description="Chemokine interleukin-8-like" evidence="9">
    <location>
        <begin position="28"/>
        <end position="84"/>
    </location>
</feature>
<dbReference type="GO" id="GO:0008009">
    <property type="term" value="F:chemokine activity"/>
    <property type="evidence" value="ECO:0007669"/>
    <property type="project" value="InterPro"/>
</dbReference>
<dbReference type="CDD" id="cd00271">
    <property type="entry name" value="Chemokine_C"/>
    <property type="match status" value="1"/>
</dbReference>
<evidence type="ECO:0000256" key="5">
    <source>
        <dbReference type="ARBA" id="ARBA00022525"/>
    </source>
</evidence>
<evidence type="ECO:0000256" key="1">
    <source>
        <dbReference type="ARBA" id="ARBA00004613"/>
    </source>
</evidence>
<dbReference type="InterPro" id="IPR036048">
    <property type="entry name" value="Interleukin_8-like_sf"/>
</dbReference>
<dbReference type="Ensembl" id="ENSBIXT00000047145.1">
    <property type="protein sequence ID" value="ENSBIXP00000015743.1"/>
    <property type="gene ID" value="ENSBIXG00000000457.1"/>
</dbReference>
<dbReference type="InterPro" id="IPR001811">
    <property type="entry name" value="Chemokine_IL8-like_dom"/>
</dbReference>
<dbReference type="PANTHER" id="PTHR12015:SF101">
    <property type="entry name" value="CYTOKINE SCM-1 BETA-RELATED"/>
    <property type="match status" value="1"/>
</dbReference>
<comment type="similarity">
    <text evidence="2">Belongs to the intercrine gamma family.</text>
</comment>
<keyword evidence="4" id="KW-0202">Cytokine</keyword>
<dbReference type="GO" id="GO:0048020">
    <property type="term" value="F:CCR chemokine receptor binding"/>
    <property type="evidence" value="ECO:0007669"/>
    <property type="project" value="TreeGrafter"/>
</dbReference>
<evidence type="ECO:0000256" key="8">
    <source>
        <dbReference type="SAM" id="SignalP"/>
    </source>
</evidence>
<dbReference type="AlphaFoldDB" id="A0A4W2DAG8"/>
<dbReference type="STRING" id="30522.A0A4W2DAG8"/>
<dbReference type="SMR" id="A0A4W2DAG8"/>
<reference evidence="10" key="3">
    <citation type="submission" date="2025-09" db="UniProtKB">
        <authorList>
            <consortium name="Ensembl"/>
        </authorList>
    </citation>
    <scope>IDENTIFICATION</scope>
</reference>
<dbReference type="GO" id="GO:0005615">
    <property type="term" value="C:extracellular space"/>
    <property type="evidence" value="ECO:0007669"/>
    <property type="project" value="UniProtKB-KW"/>
</dbReference>
<dbReference type="Proteomes" id="UP000314981">
    <property type="component" value="Chromosome 16"/>
</dbReference>
<evidence type="ECO:0000259" key="9">
    <source>
        <dbReference type="SMART" id="SM00199"/>
    </source>
</evidence>